<sequence length="156" mass="16421">MKRIMLVALLVAALVGVPADSWATAPWGGAEPQSGESVYECWGVHGNLCVGTDAHGIGYIRFGNAYGGVYIFMDPAAQVDVADRADSQKGGAQTFGLADSHSVNLLKYAHSRNIETGLSDVQLRNMSIAFTVAHGRSMSIAHECTISGVSGTYTCP</sequence>
<accession>A0A0F9I9T4</accession>
<protein>
    <submittedName>
        <fullName evidence="1">Uncharacterized protein</fullName>
    </submittedName>
</protein>
<organism evidence="1">
    <name type="scientific">marine sediment metagenome</name>
    <dbReference type="NCBI Taxonomy" id="412755"/>
    <lineage>
        <taxon>unclassified sequences</taxon>
        <taxon>metagenomes</taxon>
        <taxon>ecological metagenomes</taxon>
    </lineage>
</organism>
<dbReference type="AlphaFoldDB" id="A0A0F9I9T4"/>
<comment type="caution">
    <text evidence="1">The sequence shown here is derived from an EMBL/GenBank/DDBJ whole genome shotgun (WGS) entry which is preliminary data.</text>
</comment>
<reference evidence="1" key="1">
    <citation type="journal article" date="2015" name="Nature">
        <title>Complex archaea that bridge the gap between prokaryotes and eukaryotes.</title>
        <authorList>
            <person name="Spang A."/>
            <person name="Saw J.H."/>
            <person name="Jorgensen S.L."/>
            <person name="Zaremba-Niedzwiedzka K."/>
            <person name="Martijn J."/>
            <person name="Lind A.E."/>
            <person name="van Eijk R."/>
            <person name="Schleper C."/>
            <person name="Guy L."/>
            <person name="Ettema T.J."/>
        </authorList>
    </citation>
    <scope>NUCLEOTIDE SEQUENCE</scope>
</reference>
<proteinExistence type="predicted"/>
<name>A0A0F9I9T4_9ZZZZ</name>
<gene>
    <name evidence="1" type="ORF">LCGC14_1967170</name>
</gene>
<evidence type="ECO:0000313" key="1">
    <source>
        <dbReference type="EMBL" id="KKL84192.1"/>
    </source>
</evidence>
<dbReference type="EMBL" id="LAZR01021770">
    <property type="protein sequence ID" value="KKL84192.1"/>
    <property type="molecule type" value="Genomic_DNA"/>
</dbReference>